<keyword evidence="1" id="KW-0472">Membrane</keyword>
<evidence type="ECO:0000313" key="3">
    <source>
        <dbReference type="Proteomes" id="UP001367508"/>
    </source>
</evidence>
<accession>A0AAN9PXH4</accession>
<keyword evidence="1" id="KW-0812">Transmembrane</keyword>
<dbReference type="Proteomes" id="UP001367508">
    <property type="component" value="Unassembled WGS sequence"/>
</dbReference>
<sequence length="74" mass="8490">MCLCCHNFLQHPTLNFSSNHHCTGSLFFLPNQYLGGVDICFIIYCRWILVDVIITFALTLAFCFLVTLFSLLIL</sequence>
<feature type="transmembrane region" description="Helical" evidence="1">
    <location>
        <begin position="48"/>
        <end position="73"/>
    </location>
</feature>
<comment type="caution">
    <text evidence="2">The sequence shown here is derived from an EMBL/GenBank/DDBJ whole genome shotgun (WGS) entry which is preliminary data.</text>
</comment>
<dbReference type="EMBL" id="JAYMYQ010000008">
    <property type="protein sequence ID" value="KAK7314661.1"/>
    <property type="molecule type" value="Genomic_DNA"/>
</dbReference>
<keyword evidence="1" id="KW-1133">Transmembrane helix</keyword>
<gene>
    <name evidence="2" type="ORF">VNO77_33188</name>
</gene>
<organism evidence="2 3">
    <name type="scientific">Canavalia gladiata</name>
    <name type="common">Sword bean</name>
    <name type="synonym">Dolichos gladiatus</name>
    <dbReference type="NCBI Taxonomy" id="3824"/>
    <lineage>
        <taxon>Eukaryota</taxon>
        <taxon>Viridiplantae</taxon>
        <taxon>Streptophyta</taxon>
        <taxon>Embryophyta</taxon>
        <taxon>Tracheophyta</taxon>
        <taxon>Spermatophyta</taxon>
        <taxon>Magnoliopsida</taxon>
        <taxon>eudicotyledons</taxon>
        <taxon>Gunneridae</taxon>
        <taxon>Pentapetalae</taxon>
        <taxon>rosids</taxon>
        <taxon>fabids</taxon>
        <taxon>Fabales</taxon>
        <taxon>Fabaceae</taxon>
        <taxon>Papilionoideae</taxon>
        <taxon>50 kb inversion clade</taxon>
        <taxon>NPAAA clade</taxon>
        <taxon>indigoferoid/millettioid clade</taxon>
        <taxon>Phaseoleae</taxon>
        <taxon>Canavalia</taxon>
    </lineage>
</organism>
<evidence type="ECO:0000313" key="2">
    <source>
        <dbReference type="EMBL" id="KAK7314661.1"/>
    </source>
</evidence>
<dbReference type="AlphaFoldDB" id="A0AAN9PXH4"/>
<protein>
    <submittedName>
        <fullName evidence="2">Uncharacterized protein</fullName>
    </submittedName>
</protein>
<name>A0AAN9PXH4_CANGL</name>
<proteinExistence type="predicted"/>
<keyword evidence="3" id="KW-1185">Reference proteome</keyword>
<evidence type="ECO:0000256" key="1">
    <source>
        <dbReference type="SAM" id="Phobius"/>
    </source>
</evidence>
<reference evidence="2 3" key="1">
    <citation type="submission" date="2024-01" db="EMBL/GenBank/DDBJ databases">
        <title>The genomes of 5 underutilized Papilionoideae crops provide insights into root nodulation and disease resistanc.</title>
        <authorList>
            <person name="Jiang F."/>
        </authorList>
    </citation>
    <scope>NUCLEOTIDE SEQUENCE [LARGE SCALE GENOMIC DNA]</scope>
    <source>
        <strain evidence="2">LVBAO_FW01</strain>
        <tissue evidence="2">Leaves</tissue>
    </source>
</reference>